<gene>
    <name evidence="2" type="ORF">EGW08_007851</name>
</gene>
<comment type="caution">
    <text evidence="2">The sequence shown here is derived from an EMBL/GenBank/DDBJ whole genome shotgun (WGS) entry which is preliminary data.</text>
</comment>
<dbReference type="EMBL" id="RQTK01000207">
    <property type="protein sequence ID" value="RUS84389.1"/>
    <property type="molecule type" value="Genomic_DNA"/>
</dbReference>
<dbReference type="InterPro" id="IPR036691">
    <property type="entry name" value="Endo/exonu/phosph_ase_sf"/>
</dbReference>
<dbReference type="Gene3D" id="3.60.10.10">
    <property type="entry name" value="Endonuclease/exonuclease/phosphatase"/>
    <property type="match status" value="1"/>
</dbReference>
<reference evidence="2 3" key="1">
    <citation type="submission" date="2019-01" db="EMBL/GenBank/DDBJ databases">
        <title>A draft genome assembly of the solar-powered sea slug Elysia chlorotica.</title>
        <authorList>
            <person name="Cai H."/>
            <person name="Li Q."/>
            <person name="Fang X."/>
            <person name="Li J."/>
            <person name="Curtis N.E."/>
            <person name="Altenburger A."/>
            <person name="Shibata T."/>
            <person name="Feng M."/>
            <person name="Maeda T."/>
            <person name="Schwartz J.A."/>
            <person name="Shigenobu S."/>
            <person name="Lundholm N."/>
            <person name="Nishiyama T."/>
            <person name="Yang H."/>
            <person name="Hasebe M."/>
            <person name="Li S."/>
            <person name="Pierce S.K."/>
            <person name="Wang J."/>
        </authorList>
    </citation>
    <scope>NUCLEOTIDE SEQUENCE [LARGE SCALE GENOMIC DNA]</scope>
    <source>
        <strain evidence="2">EC2010</strain>
        <tissue evidence="2">Whole organism of an adult</tissue>
    </source>
</reference>
<evidence type="ECO:0008006" key="4">
    <source>
        <dbReference type="Google" id="ProtNLM"/>
    </source>
</evidence>
<sequence length="135" mass="15192">MSSLAHLARAGVSLCVLGHVVLLVSGQTCRTLTTFNAALTPRIADYPDRRARQPDALLMEDSDVICLQEYWLEKDIDFMLKAVSSKYRYHYSPLHSSLNVLLTISKKRLIPETACDPADAAYFYFRVLPCVLLRG</sequence>
<organism evidence="2 3">
    <name type="scientific">Elysia chlorotica</name>
    <name type="common">Eastern emerald elysia</name>
    <name type="synonym">Sea slug</name>
    <dbReference type="NCBI Taxonomy" id="188477"/>
    <lineage>
        <taxon>Eukaryota</taxon>
        <taxon>Metazoa</taxon>
        <taxon>Spiralia</taxon>
        <taxon>Lophotrochozoa</taxon>
        <taxon>Mollusca</taxon>
        <taxon>Gastropoda</taxon>
        <taxon>Heterobranchia</taxon>
        <taxon>Euthyneura</taxon>
        <taxon>Panpulmonata</taxon>
        <taxon>Sacoglossa</taxon>
        <taxon>Placobranchoidea</taxon>
        <taxon>Plakobranchidae</taxon>
        <taxon>Elysia</taxon>
    </lineage>
</organism>
<protein>
    <recommendedName>
        <fullName evidence="4">Endonuclease/exonuclease/phosphatase domain-containing protein</fullName>
    </recommendedName>
</protein>
<dbReference type="OrthoDB" id="6128907at2759"/>
<accession>A0A3S1BI43</accession>
<dbReference type="SUPFAM" id="SSF56219">
    <property type="entry name" value="DNase I-like"/>
    <property type="match status" value="1"/>
</dbReference>
<proteinExistence type="predicted"/>
<dbReference type="Proteomes" id="UP000271974">
    <property type="component" value="Unassembled WGS sequence"/>
</dbReference>
<dbReference type="AlphaFoldDB" id="A0A3S1BI43"/>
<keyword evidence="3" id="KW-1185">Reference proteome</keyword>
<name>A0A3S1BI43_ELYCH</name>
<keyword evidence="1" id="KW-0732">Signal</keyword>
<feature type="signal peptide" evidence="1">
    <location>
        <begin position="1"/>
        <end position="26"/>
    </location>
</feature>
<feature type="chain" id="PRO_5018606809" description="Endonuclease/exonuclease/phosphatase domain-containing protein" evidence="1">
    <location>
        <begin position="27"/>
        <end position="135"/>
    </location>
</feature>
<evidence type="ECO:0000313" key="3">
    <source>
        <dbReference type="Proteomes" id="UP000271974"/>
    </source>
</evidence>
<evidence type="ECO:0000313" key="2">
    <source>
        <dbReference type="EMBL" id="RUS84389.1"/>
    </source>
</evidence>
<dbReference type="STRING" id="188477.A0A3S1BI43"/>
<evidence type="ECO:0000256" key="1">
    <source>
        <dbReference type="SAM" id="SignalP"/>
    </source>
</evidence>